<dbReference type="GO" id="GO:0016829">
    <property type="term" value="F:lyase activity"/>
    <property type="evidence" value="ECO:0007669"/>
    <property type="project" value="UniProtKB-KW"/>
</dbReference>
<dbReference type="PANTHER" id="PTHR32308:SF10">
    <property type="entry name" value="CITRATE LYASE SUBUNIT BETA"/>
    <property type="match status" value="1"/>
</dbReference>
<dbReference type="PIRSF" id="PIRSF015582">
    <property type="entry name" value="Cit_lyase_B"/>
    <property type="match status" value="1"/>
</dbReference>
<dbReference type="RefSeq" id="WP_380830855.1">
    <property type="nucleotide sequence ID" value="NZ_JBHTCG010000035.1"/>
</dbReference>
<evidence type="ECO:0000256" key="3">
    <source>
        <dbReference type="ARBA" id="ARBA00022842"/>
    </source>
</evidence>
<dbReference type="SUPFAM" id="SSF51621">
    <property type="entry name" value="Phosphoenolpyruvate/pyruvate domain"/>
    <property type="match status" value="1"/>
</dbReference>
<keyword evidence="5" id="KW-0456">Lyase</keyword>
<reference evidence="6" key="1">
    <citation type="journal article" date="2019" name="Int. J. Syst. Evol. Microbiol.">
        <title>The Global Catalogue of Microorganisms (GCM) 10K type strain sequencing project: providing services to taxonomists for standard genome sequencing and annotation.</title>
        <authorList>
            <consortium name="The Broad Institute Genomics Platform"/>
            <consortium name="The Broad Institute Genome Sequencing Center for Infectious Disease"/>
            <person name="Wu L."/>
            <person name="Ma J."/>
        </authorList>
    </citation>
    <scope>NUCLEOTIDE SEQUENCE [LARGE SCALE GENOMIC DNA]</scope>
    <source>
        <strain evidence="6">CECT 7649</strain>
    </source>
</reference>
<keyword evidence="2" id="KW-0479">Metal-binding</keyword>
<keyword evidence="3" id="KW-0460">Magnesium</keyword>
<comment type="caution">
    <text evidence="5">The sequence shown here is derived from an EMBL/GenBank/DDBJ whole genome shotgun (WGS) entry which is preliminary data.</text>
</comment>
<comment type="cofactor">
    <cofactor evidence="1">
        <name>Mg(2+)</name>
        <dbReference type="ChEBI" id="CHEBI:18420"/>
    </cofactor>
</comment>
<evidence type="ECO:0000256" key="2">
    <source>
        <dbReference type="ARBA" id="ARBA00022723"/>
    </source>
</evidence>
<protein>
    <submittedName>
        <fullName evidence="5">HpcH/HpaI aldolase/citrate lyase family protein</fullName>
    </submittedName>
</protein>
<dbReference type="PANTHER" id="PTHR32308">
    <property type="entry name" value="LYASE BETA SUBUNIT, PUTATIVE (AFU_ORTHOLOGUE AFUA_4G13030)-RELATED"/>
    <property type="match status" value="1"/>
</dbReference>
<dbReference type="InterPro" id="IPR005000">
    <property type="entry name" value="Aldolase/citrate-lyase_domain"/>
</dbReference>
<evidence type="ECO:0000313" key="5">
    <source>
        <dbReference type="EMBL" id="MFC7387181.1"/>
    </source>
</evidence>
<keyword evidence="6" id="KW-1185">Reference proteome</keyword>
<sequence length="274" mass="27797">MPTWLYAPADRPALVAKALAGPAGVVIVDLEDAVAPGDKDRARAEVVALLATPRPRVQIRINDVRTPYGQADLRAIGPLCAGTAGIRVPKAESAAGLREIALAAPGVALHPLVESALGLELAYEIATACPAVASIGLGEADLRADLGVADETGLAWARSRIVVAARAAGLPAPAQSVYTAFRDLEGLAASCRAGRAMGFRGRAAIHPAQLPVIEAAYRPTEEEIAAANQVVAAAGAGAVALPDGRFVDEAVVRQARALLADAARPSGAIPAGTA</sequence>
<feature type="domain" description="HpcH/HpaI aldolase/citrate lyase" evidence="4">
    <location>
        <begin position="4"/>
        <end position="207"/>
    </location>
</feature>
<dbReference type="InterPro" id="IPR011206">
    <property type="entry name" value="Citrate_lyase_beta/mcl1/mcl2"/>
</dbReference>
<evidence type="ECO:0000259" key="4">
    <source>
        <dbReference type="Pfam" id="PF03328"/>
    </source>
</evidence>
<proteinExistence type="predicted"/>
<dbReference type="Gene3D" id="3.20.20.60">
    <property type="entry name" value="Phosphoenolpyruvate-binding domains"/>
    <property type="match status" value="1"/>
</dbReference>
<name>A0ABW2PJ19_9ACTN</name>
<dbReference type="Proteomes" id="UP001596496">
    <property type="component" value="Unassembled WGS sequence"/>
</dbReference>
<organism evidence="5 6">
    <name type="scientific">Sphaerisporangium rhizosphaerae</name>
    <dbReference type="NCBI Taxonomy" id="2269375"/>
    <lineage>
        <taxon>Bacteria</taxon>
        <taxon>Bacillati</taxon>
        <taxon>Actinomycetota</taxon>
        <taxon>Actinomycetes</taxon>
        <taxon>Streptosporangiales</taxon>
        <taxon>Streptosporangiaceae</taxon>
        <taxon>Sphaerisporangium</taxon>
    </lineage>
</organism>
<evidence type="ECO:0000256" key="1">
    <source>
        <dbReference type="ARBA" id="ARBA00001946"/>
    </source>
</evidence>
<accession>A0ABW2PJ19</accession>
<dbReference type="InterPro" id="IPR040442">
    <property type="entry name" value="Pyrv_kinase-like_dom_sf"/>
</dbReference>
<dbReference type="InterPro" id="IPR015813">
    <property type="entry name" value="Pyrv/PenolPyrv_kinase-like_dom"/>
</dbReference>
<dbReference type="Pfam" id="PF03328">
    <property type="entry name" value="HpcH_HpaI"/>
    <property type="match status" value="1"/>
</dbReference>
<dbReference type="EMBL" id="JBHTCG010000035">
    <property type="protein sequence ID" value="MFC7387181.1"/>
    <property type="molecule type" value="Genomic_DNA"/>
</dbReference>
<evidence type="ECO:0000313" key="6">
    <source>
        <dbReference type="Proteomes" id="UP001596496"/>
    </source>
</evidence>
<gene>
    <name evidence="5" type="ORF">ACFQSB_33580</name>
</gene>